<dbReference type="InterPro" id="IPR011006">
    <property type="entry name" value="CheY-like_superfamily"/>
</dbReference>
<keyword evidence="5" id="KW-1185">Reference proteome</keyword>
<dbReference type="Gene3D" id="3.40.50.2300">
    <property type="match status" value="1"/>
</dbReference>
<dbReference type="SMART" id="SM00448">
    <property type="entry name" value="REC"/>
    <property type="match status" value="1"/>
</dbReference>
<feature type="modified residue" description="4-aspartylphosphate" evidence="2">
    <location>
        <position position="59"/>
    </location>
</feature>
<protein>
    <submittedName>
        <fullName evidence="4">Response regulator</fullName>
    </submittedName>
</protein>
<evidence type="ECO:0000259" key="3">
    <source>
        <dbReference type="PROSITE" id="PS50110"/>
    </source>
</evidence>
<proteinExistence type="predicted"/>
<evidence type="ECO:0000256" key="1">
    <source>
        <dbReference type="ARBA" id="ARBA00022553"/>
    </source>
</evidence>
<dbReference type="EMBL" id="JAMOIM010000001">
    <property type="protein sequence ID" value="MCW6506924.1"/>
    <property type="molecule type" value="Genomic_DNA"/>
</dbReference>
<dbReference type="InterPro" id="IPR050595">
    <property type="entry name" value="Bact_response_regulator"/>
</dbReference>
<name>A0AA41YRN3_9HYPH</name>
<comment type="caution">
    <text evidence="4">The sequence shown here is derived from an EMBL/GenBank/DDBJ whole genome shotgun (WGS) entry which is preliminary data.</text>
</comment>
<reference evidence="4" key="1">
    <citation type="submission" date="2022-05" db="EMBL/GenBank/DDBJ databases">
        <authorList>
            <person name="Pankratov T."/>
        </authorList>
    </citation>
    <scope>NUCLEOTIDE SEQUENCE</scope>
    <source>
        <strain evidence="4">BP6-180914</strain>
    </source>
</reference>
<dbReference type="PANTHER" id="PTHR44591">
    <property type="entry name" value="STRESS RESPONSE REGULATOR PROTEIN 1"/>
    <property type="match status" value="1"/>
</dbReference>
<dbReference type="Pfam" id="PF00072">
    <property type="entry name" value="Response_reg"/>
    <property type="match status" value="1"/>
</dbReference>
<dbReference type="GO" id="GO:0000160">
    <property type="term" value="P:phosphorelay signal transduction system"/>
    <property type="evidence" value="ECO:0007669"/>
    <property type="project" value="InterPro"/>
</dbReference>
<dbReference type="AlphaFoldDB" id="A0AA41YRN3"/>
<keyword evidence="1 2" id="KW-0597">Phosphoprotein</keyword>
<evidence type="ECO:0000256" key="2">
    <source>
        <dbReference type="PROSITE-ProRule" id="PRU00169"/>
    </source>
</evidence>
<dbReference type="Proteomes" id="UP001165667">
    <property type="component" value="Unassembled WGS sequence"/>
</dbReference>
<evidence type="ECO:0000313" key="5">
    <source>
        <dbReference type="Proteomes" id="UP001165667"/>
    </source>
</evidence>
<dbReference type="SUPFAM" id="SSF52172">
    <property type="entry name" value="CheY-like"/>
    <property type="match status" value="1"/>
</dbReference>
<dbReference type="InterPro" id="IPR001789">
    <property type="entry name" value="Sig_transdc_resp-reg_receiver"/>
</dbReference>
<evidence type="ECO:0000313" key="4">
    <source>
        <dbReference type="EMBL" id="MCW6506924.1"/>
    </source>
</evidence>
<dbReference type="PROSITE" id="PS50110">
    <property type="entry name" value="RESPONSE_REGULATORY"/>
    <property type="match status" value="1"/>
</dbReference>
<dbReference type="RefSeq" id="WP_282583262.1">
    <property type="nucleotide sequence ID" value="NZ_JAMOIM010000001.1"/>
</dbReference>
<feature type="domain" description="Response regulatory" evidence="3">
    <location>
        <begin position="9"/>
        <end position="122"/>
    </location>
</feature>
<dbReference type="PANTHER" id="PTHR44591:SF20">
    <property type="entry name" value="PROTEIN PILH"/>
    <property type="match status" value="1"/>
</dbReference>
<organism evidence="4 5">
    <name type="scientific">Lichenifustis flavocetrariae</name>
    <dbReference type="NCBI Taxonomy" id="2949735"/>
    <lineage>
        <taxon>Bacteria</taxon>
        <taxon>Pseudomonadati</taxon>
        <taxon>Pseudomonadota</taxon>
        <taxon>Alphaproteobacteria</taxon>
        <taxon>Hyphomicrobiales</taxon>
        <taxon>Lichenihabitantaceae</taxon>
        <taxon>Lichenifustis</taxon>
    </lineage>
</organism>
<accession>A0AA41YRN3</accession>
<sequence length="150" mass="16075">MGRRHTPLRFLVVEDEALLAMDLGMMIEDAGHHVVAEAGCLREVQGLDVGIAPDVAFVDLHLAEGSSGLDVCAHIKQNWGDAIIVFVTANPRKLRVDHPGAHGVIAKPFSRNGIMSALRYITEGICDPPPSASTPPDFTAFPALAATWKD</sequence>
<gene>
    <name evidence="4" type="ORF">M8523_02670</name>
</gene>